<dbReference type="GeneID" id="95989801"/>
<feature type="compositionally biased region" description="Basic residues" evidence="4">
    <location>
        <begin position="376"/>
        <end position="389"/>
    </location>
</feature>
<feature type="region of interest" description="Disordered" evidence="4">
    <location>
        <begin position="1"/>
        <end position="57"/>
    </location>
</feature>
<feature type="compositionally biased region" description="Low complexity" evidence="4">
    <location>
        <begin position="17"/>
        <end position="33"/>
    </location>
</feature>
<feature type="compositionally biased region" description="Low complexity" evidence="4">
    <location>
        <begin position="470"/>
        <end position="483"/>
    </location>
</feature>
<reference evidence="6 7" key="1">
    <citation type="submission" date="2023-08" db="EMBL/GenBank/DDBJ databases">
        <title>Annotated Genome Sequence of Vanrija albida AlHP1.</title>
        <authorList>
            <person name="Herzog R."/>
        </authorList>
    </citation>
    <scope>NUCLEOTIDE SEQUENCE [LARGE SCALE GENOMIC DNA]</scope>
    <source>
        <strain evidence="6 7">AlHP1</strain>
    </source>
</reference>
<dbReference type="PANTHER" id="PTHR18921:SF2">
    <property type="entry name" value="THYROID RECEPTOR-INTERACTING PROTEIN 11"/>
    <property type="match status" value="1"/>
</dbReference>
<accession>A0ABR3PRQ2</accession>
<dbReference type="Gene3D" id="1.10.287.1490">
    <property type="match status" value="1"/>
</dbReference>
<feature type="compositionally biased region" description="Polar residues" evidence="4">
    <location>
        <begin position="34"/>
        <end position="47"/>
    </location>
</feature>
<organism evidence="6 7">
    <name type="scientific">Vanrija albida</name>
    <dbReference type="NCBI Taxonomy" id="181172"/>
    <lineage>
        <taxon>Eukaryota</taxon>
        <taxon>Fungi</taxon>
        <taxon>Dikarya</taxon>
        <taxon>Basidiomycota</taxon>
        <taxon>Agaricomycotina</taxon>
        <taxon>Tremellomycetes</taxon>
        <taxon>Trichosporonales</taxon>
        <taxon>Trichosporonaceae</taxon>
        <taxon>Vanrija</taxon>
    </lineage>
</organism>
<feature type="region of interest" description="Disordered" evidence="4">
    <location>
        <begin position="423"/>
        <end position="513"/>
    </location>
</feature>
<keyword evidence="3" id="KW-0175">Coiled coil</keyword>
<feature type="compositionally biased region" description="Polar residues" evidence="4">
    <location>
        <begin position="453"/>
        <end position="469"/>
    </location>
</feature>
<dbReference type="InterPro" id="IPR000237">
    <property type="entry name" value="GRIP_dom"/>
</dbReference>
<sequence>MASGAAEHTTNGGRAGAGANSAGSGNDAAGPSSMSGSGILSPTSPRASSDLAGADGELERVKAENERLNHQYRSLLGKLTSMRSTLGEKLKEDAEELDRREEQINELNADNAALQEQLGTLRGELESSSAECAALSGQLQQLRSQSDNSSSDVLSLTREMRELRGEMERLRAEREDWETEAERERRRREEIEDEARARERREAEYRREAERAVDESRLEKERADNLQEVLSEFQAAKDLELHQATAELEGQLKLAVAQLSEFKLRAANAESSLSSVETNASRATVLEKELREKHTVIAKLRHDAVVTNEHLTEAMRRLRKINPDNNVDRRLVTNILLSFLTTSRADSKRFEMLSLLSTILSWDDGERERAGLQRSQKGKGRPQQQRRKSGPAPPGGTERTAEEEAAMNESFSNLFVEFLLKEASQGQPEGATSPPFESPSALRSPGPLPASSPPTSGATTPNMRMSRTLSTSSATSAAASTASLDAVVLGTTGRGTMAGSRKPSFGLQEAMGR</sequence>
<keyword evidence="7" id="KW-1185">Reference proteome</keyword>
<feature type="region of interest" description="Disordered" evidence="4">
    <location>
        <begin position="367"/>
        <end position="404"/>
    </location>
</feature>
<feature type="domain" description="GRIP" evidence="5">
    <location>
        <begin position="322"/>
        <end position="373"/>
    </location>
</feature>
<dbReference type="PANTHER" id="PTHR18921">
    <property type="entry name" value="MYOSIN HEAVY CHAIN - RELATED"/>
    <property type="match status" value="1"/>
</dbReference>
<evidence type="ECO:0000259" key="5">
    <source>
        <dbReference type="PROSITE" id="PS50913"/>
    </source>
</evidence>
<evidence type="ECO:0000256" key="1">
    <source>
        <dbReference type="ARBA" id="ARBA00004555"/>
    </source>
</evidence>
<name>A0ABR3PRQ2_9TREE</name>
<feature type="region of interest" description="Disordered" evidence="4">
    <location>
        <begin position="172"/>
        <end position="221"/>
    </location>
</feature>
<evidence type="ECO:0000256" key="4">
    <source>
        <dbReference type="SAM" id="MobiDB-lite"/>
    </source>
</evidence>
<dbReference type="InterPro" id="IPR019459">
    <property type="entry name" value="GRAB"/>
</dbReference>
<comment type="subcellular location">
    <subcellularLocation>
        <location evidence="1">Golgi apparatus</location>
    </subcellularLocation>
</comment>
<dbReference type="RefSeq" id="XP_069205079.1">
    <property type="nucleotide sequence ID" value="XM_069357142.1"/>
</dbReference>
<protein>
    <recommendedName>
        <fullName evidence="5">GRIP domain-containing protein</fullName>
    </recommendedName>
</protein>
<evidence type="ECO:0000256" key="2">
    <source>
        <dbReference type="ARBA" id="ARBA00023034"/>
    </source>
</evidence>
<dbReference type="PROSITE" id="PS50913">
    <property type="entry name" value="GRIP"/>
    <property type="match status" value="1"/>
</dbReference>
<keyword evidence="2" id="KW-0333">Golgi apparatus</keyword>
<evidence type="ECO:0000256" key="3">
    <source>
        <dbReference type="ARBA" id="ARBA00023054"/>
    </source>
</evidence>
<dbReference type="EMBL" id="JBBXJM010000007">
    <property type="protein sequence ID" value="KAL1405135.1"/>
    <property type="molecule type" value="Genomic_DNA"/>
</dbReference>
<proteinExistence type="predicted"/>
<dbReference type="Proteomes" id="UP001565368">
    <property type="component" value="Unassembled WGS sequence"/>
</dbReference>
<evidence type="ECO:0000313" key="7">
    <source>
        <dbReference type="Proteomes" id="UP001565368"/>
    </source>
</evidence>
<dbReference type="SUPFAM" id="SSF90257">
    <property type="entry name" value="Myosin rod fragments"/>
    <property type="match status" value="1"/>
</dbReference>
<comment type="caution">
    <text evidence="6">The sequence shown here is derived from an EMBL/GenBank/DDBJ whole genome shotgun (WGS) entry which is preliminary data.</text>
</comment>
<evidence type="ECO:0000313" key="6">
    <source>
        <dbReference type="EMBL" id="KAL1405135.1"/>
    </source>
</evidence>
<gene>
    <name evidence="6" type="ORF">Q8F55_008758</name>
</gene>
<dbReference type="Pfam" id="PF10375">
    <property type="entry name" value="GRAB"/>
    <property type="match status" value="1"/>
</dbReference>